<feature type="transmembrane region" description="Helical" evidence="1">
    <location>
        <begin position="6"/>
        <end position="23"/>
    </location>
</feature>
<dbReference type="Pfam" id="PF11804">
    <property type="entry name" value="DUF3325"/>
    <property type="match status" value="1"/>
</dbReference>
<reference evidence="2 3" key="1">
    <citation type="submission" date="2016-04" db="EMBL/GenBank/DDBJ databases">
        <title>Draft genome sequence of Janthinobacterium psychrotolerans sp. nov., isolated from freshwater sediments in Denmark.</title>
        <authorList>
            <person name="Gong X."/>
            <person name="Skrivergaard S."/>
            <person name="Korsgaard B.S."/>
            <person name="Schreiber L."/>
            <person name="Marshall I.P."/>
            <person name="Finster K."/>
            <person name="Schramm A."/>
        </authorList>
    </citation>
    <scope>NUCLEOTIDE SEQUENCE [LARGE SCALE GENOMIC DNA]</scope>
    <source>
        <strain evidence="2 3">S3-2</strain>
    </source>
</reference>
<dbReference type="STRING" id="1747903.ASR47_103712"/>
<dbReference type="InterPro" id="IPR021762">
    <property type="entry name" value="DUF3325"/>
</dbReference>
<dbReference type="AlphaFoldDB" id="A0A1A7C9C4"/>
<sequence length="106" mass="11385">MLESLLTLAAAAACYLALALLALSQEEHWRRAGMPPATRLAHRWRYVATTMLMLAGVLCMAGHGAGFGLILWVMLVGAAIVAVALTLSWRPQWLGGMARVTSRIAP</sequence>
<keyword evidence="3" id="KW-1185">Reference proteome</keyword>
<evidence type="ECO:0000256" key="1">
    <source>
        <dbReference type="SAM" id="Phobius"/>
    </source>
</evidence>
<protein>
    <recommendedName>
        <fullName evidence="4">DUF3325 domain-containing protein</fullName>
    </recommendedName>
</protein>
<comment type="caution">
    <text evidence="2">The sequence shown here is derived from an EMBL/GenBank/DDBJ whole genome shotgun (WGS) entry which is preliminary data.</text>
</comment>
<name>A0A1A7C9C4_9BURK</name>
<evidence type="ECO:0000313" key="3">
    <source>
        <dbReference type="Proteomes" id="UP000092713"/>
    </source>
</evidence>
<accession>A0A1A7C9C4</accession>
<dbReference type="EMBL" id="LOCQ01000026">
    <property type="protein sequence ID" value="OBV41609.1"/>
    <property type="molecule type" value="Genomic_DNA"/>
</dbReference>
<keyword evidence="1" id="KW-0812">Transmembrane</keyword>
<evidence type="ECO:0000313" key="2">
    <source>
        <dbReference type="EMBL" id="OBV41609.1"/>
    </source>
</evidence>
<proteinExistence type="predicted"/>
<evidence type="ECO:0008006" key="4">
    <source>
        <dbReference type="Google" id="ProtNLM"/>
    </source>
</evidence>
<feature type="transmembrane region" description="Helical" evidence="1">
    <location>
        <begin position="69"/>
        <end position="89"/>
    </location>
</feature>
<keyword evidence="1" id="KW-0472">Membrane</keyword>
<dbReference type="Proteomes" id="UP000092713">
    <property type="component" value="Unassembled WGS sequence"/>
</dbReference>
<dbReference type="RefSeq" id="WP_065305842.1">
    <property type="nucleotide sequence ID" value="NZ_LOCQ01000026.1"/>
</dbReference>
<feature type="transmembrane region" description="Helical" evidence="1">
    <location>
        <begin position="44"/>
        <end position="63"/>
    </location>
</feature>
<organism evidence="2 3">
    <name type="scientific">Janthinobacterium psychrotolerans</name>
    <dbReference type="NCBI Taxonomy" id="1747903"/>
    <lineage>
        <taxon>Bacteria</taxon>
        <taxon>Pseudomonadati</taxon>
        <taxon>Pseudomonadota</taxon>
        <taxon>Betaproteobacteria</taxon>
        <taxon>Burkholderiales</taxon>
        <taxon>Oxalobacteraceae</taxon>
        <taxon>Janthinobacterium</taxon>
    </lineage>
</organism>
<keyword evidence="1" id="KW-1133">Transmembrane helix</keyword>
<dbReference type="OrthoDB" id="5988692at2"/>
<gene>
    <name evidence="2" type="ORF">ASR47_103712</name>
</gene>